<dbReference type="Proteomes" id="UP001500326">
    <property type="component" value="Unassembled WGS sequence"/>
</dbReference>
<dbReference type="RefSeq" id="WP_344066673.1">
    <property type="nucleotide sequence ID" value="NZ_BAAAOH010000001.1"/>
</dbReference>
<accession>A0ABP5EHP2</accession>
<dbReference type="PROSITE" id="PS50949">
    <property type="entry name" value="HTH_GNTR"/>
    <property type="match status" value="1"/>
</dbReference>
<keyword evidence="3" id="KW-0804">Transcription</keyword>
<reference evidence="6" key="1">
    <citation type="journal article" date="2019" name="Int. J. Syst. Evol. Microbiol.">
        <title>The Global Catalogue of Microorganisms (GCM) 10K type strain sequencing project: providing services to taxonomists for standard genome sequencing and annotation.</title>
        <authorList>
            <consortium name="The Broad Institute Genomics Platform"/>
            <consortium name="The Broad Institute Genome Sequencing Center for Infectious Disease"/>
            <person name="Wu L."/>
            <person name="Ma J."/>
        </authorList>
    </citation>
    <scope>NUCLEOTIDE SEQUENCE [LARGE SCALE GENOMIC DNA]</scope>
    <source>
        <strain evidence="6">JCM 14902</strain>
    </source>
</reference>
<keyword evidence="6" id="KW-1185">Reference proteome</keyword>
<keyword evidence="1" id="KW-0805">Transcription regulation</keyword>
<evidence type="ECO:0000313" key="5">
    <source>
        <dbReference type="EMBL" id="GAA1998760.1"/>
    </source>
</evidence>
<evidence type="ECO:0000256" key="3">
    <source>
        <dbReference type="ARBA" id="ARBA00023163"/>
    </source>
</evidence>
<dbReference type="InterPro" id="IPR036388">
    <property type="entry name" value="WH-like_DNA-bd_sf"/>
</dbReference>
<evidence type="ECO:0000313" key="6">
    <source>
        <dbReference type="Proteomes" id="UP001500326"/>
    </source>
</evidence>
<evidence type="ECO:0000259" key="4">
    <source>
        <dbReference type="PROSITE" id="PS50949"/>
    </source>
</evidence>
<dbReference type="CDD" id="cd07377">
    <property type="entry name" value="WHTH_GntR"/>
    <property type="match status" value="1"/>
</dbReference>
<organism evidence="5 6">
    <name type="scientific">Microbacterium pumilum</name>
    <dbReference type="NCBI Taxonomy" id="344165"/>
    <lineage>
        <taxon>Bacteria</taxon>
        <taxon>Bacillati</taxon>
        <taxon>Actinomycetota</taxon>
        <taxon>Actinomycetes</taxon>
        <taxon>Micrococcales</taxon>
        <taxon>Microbacteriaceae</taxon>
        <taxon>Microbacterium</taxon>
    </lineage>
</organism>
<dbReference type="InterPro" id="IPR000524">
    <property type="entry name" value="Tscrpt_reg_HTH_GntR"/>
</dbReference>
<dbReference type="Gene3D" id="1.10.10.10">
    <property type="entry name" value="Winged helix-like DNA-binding domain superfamily/Winged helix DNA-binding domain"/>
    <property type="match status" value="1"/>
</dbReference>
<comment type="caution">
    <text evidence="5">The sequence shown here is derived from an EMBL/GenBank/DDBJ whole genome shotgun (WGS) entry which is preliminary data.</text>
</comment>
<sequence length="128" mass="13711">MITLDPQSTVVPFEQVRGQITDLIRSGNLTGGQRLPAIRQLAADLRVAPGTVAKAYSILESEGLIETSRTRGTRVAPGNAHPQKIQRAAKRYVNAIGDLDLDQTLSAVRTAWLAMHTPTPTSPAAQDA</sequence>
<dbReference type="SMART" id="SM00345">
    <property type="entry name" value="HTH_GNTR"/>
    <property type="match status" value="1"/>
</dbReference>
<feature type="domain" description="HTH gntR-type" evidence="4">
    <location>
        <begin position="10"/>
        <end position="78"/>
    </location>
</feature>
<evidence type="ECO:0000256" key="2">
    <source>
        <dbReference type="ARBA" id="ARBA00023125"/>
    </source>
</evidence>
<dbReference type="PANTHER" id="PTHR38445:SF9">
    <property type="entry name" value="HTH-TYPE TRANSCRIPTIONAL REPRESSOR YTRA"/>
    <property type="match status" value="1"/>
</dbReference>
<dbReference type="Pfam" id="PF00392">
    <property type="entry name" value="GntR"/>
    <property type="match status" value="1"/>
</dbReference>
<keyword evidence="2" id="KW-0238">DNA-binding</keyword>
<dbReference type="PANTHER" id="PTHR38445">
    <property type="entry name" value="HTH-TYPE TRANSCRIPTIONAL REPRESSOR YTRA"/>
    <property type="match status" value="1"/>
</dbReference>
<proteinExistence type="predicted"/>
<dbReference type="InterPro" id="IPR036390">
    <property type="entry name" value="WH_DNA-bd_sf"/>
</dbReference>
<protein>
    <submittedName>
        <fullName evidence="5">GntR family transcriptional regulator</fullName>
    </submittedName>
</protein>
<gene>
    <name evidence="5" type="ORF">GCM10009777_40070</name>
</gene>
<dbReference type="SUPFAM" id="SSF46785">
    <property type="entry name" value="Winged helix' DNA-binding domain"/>
    <property type="match status" value="1"/>
</dbReference>
<evidence type="ECO:0000256" key="1">
    <source>
        <dbReference type="ARBA" id="ARBA00023015"/>
    </source>
</evidence>
<name>A0ABP5EHP2_9MICO</name>
<dbReference type="EMBL" id="BAAAOH010000001">
    <property type="protein sequence ID" value="GAA1998760.1"/>
    <property type="molecule type" value="Genomic_DNA"/>
</dbReference>